<dbReference type="EMBL" id="JAFFZP010000014">
    <property type="protein sequence ID" value="MBN0987772.1"/>
    <property type="molecule type" value="Genomic_DNA"/>
</dbReference>
<dbReference type="InterPro" id="IPR036165">
    <property type="entry name" value="YefM-like_sf"/>
</dbReference>
<dbReference type="Pfam" id="PF02604">
    <property type="entry name" value="PhdYeFM_antitox"/>
    <property type="match status" value="1"/>
</dbReference>
<gene>
    <name evidence="3" type="ORF">JW498_10385</name>
</gene>
<evidence type="ECO:0000256" key="2">
    <source>
        <dbReference type="RuleBase" id="RU362080"/>
    </source>
</evidence>
<evidence type="ECO:0000256" key="1">
    <source>
        <dbReference type="ARBA" id="ARBA00009981"/>
    </source>
</evidence>
<proteinExistence type="inferred from homology"/>
<organism evidence="3 4">
    <name type="scientific">Amphritea pacifica</name>
    <dbReference type="NCBI Taxonomy" id="2811233"/>
    <lineage>
        <taxon>Bacteria</taxon>
        <taxon>Pseudomonadati</taxon>
        <taxon>Pseudomonadota</taxon>
        <taxon>Gammaproteobacteria</taxon>
        <taxon>Oceanospirillales</taxon>
        <taxon>Oceanospirillaceae</taxon>
        <taxon>Amphritea</taxon>
    </lineage>
</organism>
<sequence length="86" mass="9308">MSHVSRMMAGVSASITDFKANPNAVLQQSGGEAVAVLKSNEPCFYAVPPELFEMMSEAVENLALLAQARERLNDGKEPIEVNIDDL</sequence>
<dbReference type="Proteomes" id="UP000760472">
    <property type="component" value="Unassembled WGS sequence"/>
</dbReference>
<evidence type="ECO:0000313" key="3">
    <source>
        <dbReference type="EMBL" id="MBN0987772.1"/>
    </source>
</evidence>
<comment type="similarity">
    <text evidence="1 2">Belongs to the phD/YefM antitoxin family.</text>
</comment>
<keyword evidence="4" id="KW-1185">Reference proteome</keyword>
<protein>
    <recommendedName>
        <fullName evidence="2">Antitoxin</fullName>
    </recommendedName>
</protein>
<comment type="caution">
    <text evidence="3">The sequence shown here is derived from an EMBL/GenBank/DDBJ whole genome shotgun (WGS) entry which is preliminary data.</text>
</comment>
<name>A0ABS2W8R2_9GAMM</name>
<comment type="function">
    <text evidence="2">Antitoxin component of a type II toxin-antitoxin (TA) system.</text>
</comment>
<dbReference type="InterPro" id="IPR006442">
    <property type="entry name" value="Antitoxin_Phd/YefM"/>
</dbReference>
<accession>A0ABS2W8R2</accession>
<reference evidence="3 4" key="1">
    <citation type="submission" date="2021-02" db="EMBL/GenBank/DDBJ databases">
        <title>A novel species of genus Amphritea isolated from a fishpond in China.</title>
        <authorList>
            <person name="Lu H."/>
        </authorList>
    </citation>
    <scope>NUCLEOTIDE SEQUENCE [LARGE SCALE GENOMIC DNA]</scope>
    <source>
        <strain evidence="3 4">RP18W</strain>
    </source>
</reference>
<evidence type="ECO:0000313" key="4">
    <source>
        <dbReference type="Proteomes" id="UP000760472"/>
    </source>
</evidence>
<dbReference type="RefSeq" id="WP_205211429.1">
    <property type="nucleotide sequence ID" value="NZ_JAFFZO010000027.1"/>
</dbReference>
<dbReference type="SUPFAM" id="SSF143120">
    <property type="entry name" value="YefM-like"/>
    <property type="match status" value="1"/>
</dbReference>